<gene>
    <name evidence="2" type="ORF">CEUSTIGMA_g4121.t1</name>
</gene>
<dbReference type="EMBL" id="BEGY01000019">
    <property type="protein sequence ID" value="GAX76675.1"/>
    <property type="molecule type" value="Genomic_DNA"/>
</dbReference>
<dbReference type="AlphaFoldDB" id="A0A250X0U8"/>
<organism evidence="2 3">
    <name type="scientific">Chlamydomonas eustigma</name>
    <dbReference type="NCBI Taxonomy" id="1157962"/>
    <lineage>
        <taxon>Eukaryota</taxon>
        <taxon>Viridiplantae</taxon>
        <taxon>Chlorophyta</taxon>
        <taxon>core chlorophytes</taxon>
        <taxon>Chlorophyceae</taxon>
        <taxon>CS clade</taxon>
        <taxon>Chlamydomonadales</taxon>
        <taxon>Chlamydomonadaceae</taxon>
        <taxon>Chlamydomonas</taxon>
    </lineage>
</organism>
<feature type="compositionally biased region" description="Polar residues" evidence="1">
    <location>
        <begin position="177"/>
        <end position="186"/>
    </location>
</feature>
<feature type="region of interest" description="Disordered" evidence="1">
    <location>
        <begin position="151"/>
        <end position="188"/>
    </location>
</feature>
<accession>A0A250X0U8</accession>
<protein>
    <submittedName>
        <fullName evidence="2">Uncharacterized protein</fullName>
    </submittedName>
</protein>
<dbReference type="Proteomes" id="UP000232323">
    <property type="component" value="Unassembled WGS sequence"/>
</dbReference>
<evidence type="ECO:0000256" key="1">
    <source>
        <dbReference type="SAM" id="MobiDB-lite"/>
    </source>
</evidence>
<sequence length="1043" mass="115179">MHTNRGFPARFDMGALQSPWHRSARLHIEAKRKAVPKPKIEPIIFTRSDSIDLAIKLKSCRSWQSVYSTFTNHQHLPLHPINIAAFFSQLKKVLEKEPFDSAELKQNMGLDQPYKANNPTLSRHDQQLRCHEASRLTQRFEEQHANCRMERSTAKSPAIQHRQQNNATAGNAAIGSGSKSTFSTVQGGMRPPQPPLLQNLSVSENQKVEMLCTSLAFAMGRCLDILEGRELSTIARCAAAIGVVSPWLWDTLEERSETIMGELTPRQLSQTVYSFAAHVSYLQTGLQTGSQKDGTMWTERGSRLKDLLEEGELSVMSRHGDAKGHIRSPSSGWIQKLLRISTASMESAAARSLLERRLQQASVQSRRSQQLRQAQRIQSPAATAAAAALSQRWKRNVKRLASVGGAFWKLEERDTGSTSIITPEETLFNNHTLANLVYAFAKLAPLYMLKEHNHDSDFALEGWVPSAGQRVCRKRALEVKSWLGSWFRVSQSSLSTMTLSELHQVTVGVTTIQRLLVSNDTEEASCGTLVQSSYAPLNNEDIPGRQARATMHSDAPGSTLRELRRGVCQEASSQPALPTPCRIQPLSKRSLGVLQAKSQEETIDLRPGTHPLVLTPGNVFDPTVADGTQTSLVRPSSVPALPFSLPHQWLHAYYHASLPHVTNMHARQLCAALLLMKSSSDCAVSQVLDETWWRAVVAQAERVVEGVLGEERGSGGSVNKPLLRGKSQTVRTDFQGPPESASLTTGFTQNQVCAMVVPLVSGLCRGDQGGTKLPVTCQAAIARLVERALPTLPGRTLLVLFSHLSKLISKEGMPFKHLTGLFISQLSSQGQLSKLSMRQLAQLLSLTRRGLSELNLDDDVLFNRGYHDEKSIAGGSDKGMISTGGWIFSALEAQLVGLDSARQACRRVMVARGTAVANHHWEDLCLQDLAILLKELKHSTSVAPTPTWKRAVLLWATARLELLLHQAEHMSIDSTKSLRKGRINLRKEDMRPPVKEGVHIFQEMSTVNQLQIYLKEYLPGTPSAEQWALVAGNVESLLASPRV</sequence>
<evidence type="ECO:0000313" key="2">
    <source>
        <dbReference type="EMBL" id="GAX76675.1"/>
    </source>
</evidence>
<proteinExistence type="predicted"/>
<name>A0A250X0U8_9CHLO</name>
<evidence type="ECO:0000313" key="3">
    <source>
        <dbReference type="Proteomes" id="UP000232323"/>
    </source>
</evidence>
<keyword evidence="3" id="KW-1185">Reference proteome</keyword>
<reference evidence="2 3" key="1">
    <citation type="submission" date="2017-08" db="EMBL/GenBank/DDBJ databases">
        <title>Acidophilic green algal genome provides insights into adaptation to an acidic environment.</title>
        <authorList>
            <person name="Hirooka S."/>
            <person name="Hirose Y."/>
            <person name="Kanesaki Y."/>
            <person name="Higuchi S."/>
            <person name="Fujiwara T."/>
            <person name="Onuma R."/>
            <person name="Era A."/>
            <person name="Ohbayashi R."/>
            <person name="Uzuka A."/>
            <person name="Nozaki H."/>
            <person name="Yoshikawa H."/>
            <person name="Miyagishima S.Y."/>
        </authorList>
    </citation>
    <scope>NUCLEOTIDE SEQUENCE [LARGE SCALE GENOMIC DNA]</scope>
    <source>
        <strain evidence="2 3">NIES-2499</strain>
    </source>
</reference>
<comment type="caution">
    <text evidence="2">The sequence shown here is derived from an EMBL/GenBank/DDBJ whole genome shotgun (WGS) entry which is preliminary data.</text>
</comment>